<evidence type="ECO:0000313" key="23">
    <source>
        <dbReference type="EMBL" id="KAG5194139.1"/>
    </source>
</evidence>
<keyword evidence="16" id="KW-0206">Cytoskeleton</keyword>
<comment type="caution">
    <text evidence="23">The sequence shown here is derived from an EMBL/GenBank/DDBJ whole genome shotgun (WGS) entry which is preliminary data.</text>
</comment>
<evidence type="ECO:0000256" key="12">
    <source>
        <dbReference type="ARBA" id="ARBA00022845"/>
    </source>
</evidence>
<keyword evidence="11" id="KW-0702">S-nitrosylation</keyword>
<dbReference type="GO" id="GO:0016740">
    <property type="term" value="F:transferase activity"/>
    <property type="evidence" value="ECO:0007669"/>
    <property type="project" value="UniProtKB-KW"/>
</dbReference>
<evidence type="ECO:0000256" key="9">
    <source>
        <dbReference type="ARBA" id="ARBA00022679"/>
    </source>
</evidence>
<keyword evidence="13" id="KW-0560">Oxidoreductase</keyword>
<dbReference type="Gene3D" id="3.30.360.10">
    <property type="entry name" value="Dihydrodipicolinate Reductase, domain 2"/>
    <property type="match status" value="1"/>
</dbReference>
<dbReference type="GO" id="GO:0004365">
    <property type="term" value="F:glyceraldehyde-3-phosphate dehydrogenase (NAD+) (phosphorylating) activity"/>
    <property type="evidence" value="ECO:0007669"/>
    <property type="project" value="UniProtKB-EC"/>
</dbReference>
<dbReference type="GO" id="GO:0005634">
    <property type="term" value="C:nucleus"/>
    <property type="evidence" value="ECO:0007669"/>
    <property type="project" value="UniProtKB-SubCell"/>
</dbReference>
<dbReference type="Pfam" id="PF02800">
    <property type="entry name" value="Gp_dh_C"/>
    <property type="match status" value="1"/>
</dbReference>
<dbReference type="GO" id="GO:0006096">
    <property type="term" value="P:glycolytic process"/>
    <property type="evidence" value="ECO:0007669"/>
    <property type="project" value="UniProtKB-KW"/>
</dbReference>
<dbReference type="PANTHER" id="PTHR10836">
    <property type="entry name" value="GLYCERALDEHYDE 3-PHOSPHATE DEHYDROGENASE"/>
    <property type="match status" value="1"/>
</dbReference>
<keyword evidence="15" id="KW-0324">Glycolysis</keyword>
<dbReference type="GO" id="GO:0005829">
    <property type="term" value="C:cytosol"/>
    <property type="evidence" value="ECO:0007669"/>
    <property type="project" value="UniProtKB-SubCell"/>
</dbReference>
<sequence>MDEEPLRTSSLLPLALPRLWGKISPELNGKFSGMAFHVSIPSVSNVDLTHCLEKAAKHDGIKKRTIVIHKKNNVH</sequence>
<evidence type="ECO:0000313" key="24">
    <source>
        <dbReference type="Proteomes" id="UP000664991"/>
    </source>
</evidence>
<evidence type="ECO:0000256" key="7">
    <source>
        <dbReference type="ARBA" id="ARBA00021022"/>
    </source>
</evidence>
<evidence type="ECO:0000256" key="6">
    <source>
        <dbReference type="ARBA" id="ARBA00013119"/>
    </source>
</evidence>
<comment type="catalytic activity">
    <reaction evidence="21">
        <text>S-nitroso-L-cysteinyl-[GAPDH] + L-cysteinyl-[protein] = L-cysteinyl-[GAPDH] + S-nitroso-L-cysteinyl-[protein]</text>
        <dbReference type="Rhea" id="RHEA:66684"/>
        <dbReference type="Rhea" id="RHEA-COMP:10131"/>
        <dbReference type="Rhea" id="RHEA-COMP:17089"/>
        <dbReference type="Rhea" id="RHEA-COMP:17090"/>
        <dbReference type="Rhea" id="RHEA-COMP:17091"/>
        <dbReference type="ChEBI" id="CHEBI:29950"/>
        <dbReference type="ChEBI" id="CHEBI:149494"/>
    </reaction>
    <physiologicalReaction direction="left-to-right" evidence="21">
        <dbReference type="Rhea" id="RHEA:66685"/>
    </physiologicalReaction>
</comment>
<dbReference type="GO" id="GO:0005856">
    <property type="term" value="C:cytoskeleton"/>
    <property type="evidence" value="ECO:0007669"/>
    <property type="project" value="UniProtKB-SubCell"/>
</dbReference>
<evidence type="ECO:0000256" key="13">
    <source>
        <dbReference type="ARBA" id="ARBA00023002"/>
    </source>
</evidence>
<evidence type="ECO:0000256" key="18">
    <source>
        <dbReference type="ARBA" id="ARBA00031890"/>
    </source>
</evidence>
<dbReference type="GO" id="GO:0006417">
    <property type="term" value="P:regulation of translation"/>
    <property type="evidence" value="ECO:0007669"/>
    <property type="project" value="UniProtKB-KW"/>
</dbReference>
<name>A0A836CQS1_SHEEP</name>
<proteinExistence type="inferred from homology"/>
<keyword evidence="8" id="KW-0963">Cytoplasm</keyword>
<evidence type="ECO:0000259" key="22">
    <source>
        <dbReference type="Pfam" id="PF02800"/>
    </source>
</evidence>
<organism evidence="23 24">
    <name type="scientific">Ovis aries</name>
    <name type="common">Sheep</name>
    <dbReference type="NCBI Taxonomy" id="9940"/>
    <lineage>
        <taxon>Eukaryota</taxon>
        <taxon>Metazoa</taxon>
        <taxon>Chordata</taxon>
        <taxon>Craniata</taxon>
        <taxon>Vertebrata</taxon>
        <taxon>Euteleostomi</taxon>
        <taxon>Mammalia</taxon>
        <taxon>Eutheria</taxon>
        <taxon>Laurasiatheria</taxon>
        <taxon>Artiodactyla</taxon>
        <taxon>Ruminantia</taxon>
        <taxon>Pecora</taxon>
        <taxon>Bovidae</taxon>
        <taxon>Caprinae</taxon>
        <taxon>Ovis</taxon>
    </lineage>
</organism>
<evidence type="ECO:0000256" key="4">
    <source>
        <dbReference type="ARBA" id="ARBA00004869"/>
    </source>
</evidence>
<evidence type="ECO:0000256" key="17">
    <source>
        <dbReference type="ARBA" id="ARBA00023242"/>
    </source>
</evidence>
<evidence type="ECO:0000256" key="8">
    <source>
        <dbReference type="ARBA" id="ARBA00022490"/>
    </source>
</evidence>
<evidence type="ECO:0000256" key="15">
    <source>
        <dbReference type="ARBA" id="ARBA00023152"/>
    </source>
</evidence>
<protein>
    <recommendedName>
        <fullName evidence="7">Glyceraldehyde-3-phosphate dehydrogenase</fullName>
        <ecNumber evidence="6">1.2.1.12</ecNumber>
    </recommendedName>
    <alternativeName>
        <fullName evidence="18">Peptidyl-cysteine S-nitrosylase GAPDH</fullName>
    </alternativeName>
</protein>
<dbReference type="EMBL" id="JAEMGP010000027">
    <property type="protein sequence ID" value="KAG5194139.1"/>
    <property type="molecule type" value="Genomic_DNA"/>
</dbReference>
<comment type="similarity">
    <text evidence="5">Belongs to the glyceraldehyde-3-phosphate dehydrogenase family.</text>
</comment>
<dbReference type="SUPFAM" id="SSF55347">
    <property type="entry name" value="Glyceraldehyde-3-phosphate dehydrogenase-like, C-terminal domain"/>
    <property type="match status" value="1"/>
</dbReference>
<evidence type="ECO:0000256" key="10">
    <source>
        <dbReference type="ARBA" id="ARBA00022703"/>
    </source>
</evidence>
<dbReference type="PANTHER" id="PTHR10836:SF111">
    <property type="entry name" value="GLYCERALDEHYDE-3-PHOSPHATE DEHYDROGENASE"/>
    <property type="match status" value="1"/>
</dbReference>
<dbReference type="InterPro" id="IPR020831">
    <property type="entry name" value="GlycerAld/Erythrose_P_DH"/>
</dbReference>
<evidence type="ECO:0000256" key="20">
    <source>
        <dbReference type="ARBA" id="ARBA00047698"/>
    </source>
</evidence>
<comment type="catalytic activity">
    <reaction evidence="20">
        <text>D-glyceraldehyde 3-phosphate + phosphate + NAD(+) = (2R)-3-phospho-glyceroyl phosphate + NADH + H(+)</text>
        <dbReference type="Rhea" id="RHEA:10300"/>
        <dbReference type="ChEBI" id="CHEBI:15378"/>
        <dbReference type="ChEBI" id="CHEBI:43474"/>
        <dbReference type="ChEBI" id="CHEBI:57540"/>
        <dbReference type="ChEBI" id="CHEBI:57604"/>
        <dbReference type="ChEBI" id="CHEBI:57945"/>
        <dbReference type="ChEBI" id="CHEBI:59776"/>
        <dbReference type="EC" id="1.2.1.12"/>
    </reaction>
</comment>
<evidence type="ECO:0000256" key="11">
    <source>
        <dbReference type="ARBA" id="ARBA00022799"/>
    </source>
</evidence>
<dbReference type="EC" id="1.2.1.12" evidence="6"/>
<keyword evidence="14" id="KW-0520">NAD</keyword>
<dbReference type="AlphaFoldDB" id="A0A836CQS1"/>
<dbReference type="GO" id="GO:0006915">
    <property type="term" value="P:apoptotic process"/>
    <property type="evidence" value="ECO:0007669"/>
    <property type="project" value="UniProtKB-KW"/>
</dbReference>
<dbReference type="InterPro" id="IPR020829">
    <property type="entry name" value="GlycerAld_3-P_DH_cat"/>
</dbReference>
<feature type="domain" description="Glyceraldehyde 3-phosphate dehydrogenase catalytic" evidence="22">
    <location>
        <begin position="22"/>
        <end position="63"/>
    </location>
</feature>
<evidence type="ECO:0000256" key="5">
    <source>
        <dbReference type="ARBA" id="ARBA00007406"/>
    </source>
</evidence>
<keyword evidence="12" id="KW-0810">Translation regulation</keyword>
<evidence type="ECO:0000256" key="3">
    <source>
        <dbReference type="ARBA" id="ARBA00004514"/>
    </source>
</evidence>
<evidence type="ECO:0000256" key="19">
    <source>
        <dbReference type="ARBA" id="ARBA00046997"/>
    </source>
</evidence>
<comment type="subunit">
    <text evidence="19">Homotetramer. Interacts with TPPP; the interaction is direct. Interacts (when S-nitrosylated) with SIAH1; leading to nuclear translocation. Interacts with RILPL1/GOSPEL, leading to prevent the interaction between GAPDH and SIAH1 and prevent nuclear translocation. Interacts with CHP1; the interaction increases the binding of CHP1 with microtubules. Associates with microtubules. Interacts with EIF1AD, USP25, PRKCI and WARS1. Interacts with phosphorylated RPL13A; inhibited by oxidatively-modified low-densitity lipoprotein (LDL(ox)). Component of the GAIT complex. Interacts with FKBP6; leading to inhibit GAPDH catalytic activity. Interacts with TRAF2, promoting TRAF2 ubiquitination. Interacts with TRAF3, promoting TRAF3 ubiquitination.</text>
</comment>
<gene>
    <name evidence="23" type="ORF">JEQ12_020500</name>
</gene>
<evidence type="ECO:0000256" key="16">
    <source>
        <dbReference type="ARBA" id="ARBA00023212"/>
    </source>
</evidence>
<evidence type="ECO:0000256" key="21">
    <source>
        <dbReference type="ARBA" id="ARBA00048005"/>
    </source>
</evidence>
<keyword evidence="10" id="KW-0053">Apoptosis</keyword>
<evidence type="ECO:0000256" key="14">
    <source>
        <dbReference type="ARBA" id="ARBA00023027"/>
    </source>
</evidence>
<evidence type="ECO:0000256" key="1">
    <source>
        <dbReference type="ARBA" id="ARBA00004123"/>
    </source>
</evidence>
<comment type="pathway">
    <text evidence="4">Carbohydrate degradation; glycolysis; pyruvate from D-glyceraldehyde 3-phosphate: step 1/5.</text>
</comment>
<keyword evidence="9" id="KW-0808">Transferase</keyword>
<keyword evidence="17" id="KW-0539">Nucleus</keyword>
<evidence type="ECO:0000256" key="2">
    <source>
        <dbReference type="ARBA" id="ARBA00004245"/>
    </source>
</evidence>
<reference evidence="23 24" key="1">
    <citation type="submission" date="2020-12" db="EMBL/GenBank/DDBJ databases">
        <title>De novo assembly of Tibetan sheep genome.</title>
        <authorList>
            <person name="Li X."/>
        </authorList>
    </citation>
    <scope>NUCLEOTIDE SEQUENCE [LARGE SCALE GENOMIC DNA]</scope>
    <source>
        <tissue evidence="23">Heart</tissue>
    </source>
</reference>
<accession>A0A836CQS1</accession>
<comment type="subcellular location">
    <subcellularLocation>
        <location evidence="2">Cytoplasm</location>
        <location evidence="2">Cytoskeleton</location>
    </subcellularLocation>
    <subcellularLocation>
        <location evidence="3">Cytoplasm</location>
        <location evidence="3">Cytosol</location>
    </subcellularLocation>
    <subcellularLocation>
        <location evidence="1">Nucleus</location>
    </subcellularLocation>
</comment>
<dbReference type="Proteomes" id="UP000664991">
    <property type="component" value="Unassembled WGS sequence"/>
</dbReference>